<dbReference type="RefSeq" id="WP_073069520.1">
    <property type="nucleotide sequence ID" value="NZ_MPPI01000002.1"/>
</dbReference>
<name>A0A2T1DMH9_9CYAN</name>
<organism evidence="3 4">
    <name type="scientific">Phormidesmis priestleyi ULC007</name>
    <dbReference type="NCBI Taxonomy" id="1920490"/>
    <lineage>
        <taxon>Bacteria</taxon>
        <taxon>Bacillati</taxon>
        <taxon>Cyanobacteriota</taxon>
        <taxon>Cyanophyceae</taxon>
        <taxon>Leptolyngbyales</taxon>
        <taxon>Leptolyngbyaceae</taxon>
        <taxon>Phormidesmis</taxon>
    </lineage>
</organism>
<sequence>MASQKETKGKQDDSTLEEKQSTKAQSEEAKHVDADQDDASPDVDSLAEVLHGDLTEIESDAAIASVDVWVNFLKGHKEENLKELSASLKELKKLLKGKKSEASEIAEVLEQLGEQTTAIGDEAGRGVKGPLHSVGKALAQAAKKIEKAGVGSEAK</sequence>
<reference evidence="3 4" key="1">
    <citation type="submission" date="2018-02" db="EMBL/GenBank/DDBJ databases">
        <authorList>
            <person name="Cohen D.B."/>
            <person name="Kent A.D."/>
        </authorList>
    </citation>
    <scope>NUCLEOTIDE SEQUENCE [LARGE SCALE GENOMIC DNA]</scope>
    <source>
        <strain evidence="3 4">ULC007</strain>
    </source>
</reference>
<dbReference type="Proteomes" id="UP000238634">
    <property type="component" value="Unassembled WGS sequence"/>
</dbReference>
<evidence type="ECO:0000256" key="2">
    <source>
        <dbReference type="SAM" id="MobiDB-lite"/>
    </source>
</evidence>
<keyword evidence="4" id="KW-1185">Reference proteome</keyword>
<evidence type="ECO:0000313" key="4">
    <source>
        <dbReference type="Proteomes" id="UP000238634"/>
    </source>
</evidence>
<reference evidence="3 4" key="2">
    <citation type="submission" date="2018-03" db="EMBL/GenBank/DDBJ databases">
        <title>The ancient ancestry and fast evolution of plastids.</title>
        <authorList>
            <person name="Moore K.R."/>
            <person name="Magnabosco C."/>
            <person name="Momper L."/>
            <person name="Gold D.A."/>
            <person name="Bosak T."/>
            <person name="Fournier G.P."/>
        </authorList>
    </citation>
    <scope>NUCLEOTIDE SEQUENCE [LARGE SCALE GENOMIC DNA]</scope>
    <source>
        <strain evidence="3 4">ULC007</strain>
    </source>
</reference>
<dbReference type="AlphaFoldDB" id="A0A2T1DMH9"/>
<feature type="compositionally biased region" description="Basic and acidic residues" evidence="2">
    <location>
        <begin position="1"/>
        <end position="34"/>
    </location>
</feature>
<feature type="coiled-coil region" evidence="1">
    <location>
        <begin position="74"/>
        <end position="101"/>
    </location>
</feature>
<comment type="caution">
    <text evidence="3">The sequence shown here is derived from an EMBL/GenBank/DDBJ whole genome shotgun (WGS) entry which is preliminary data.</text>
</comment>
<protein>
    <submittedName>
        <fullName evidence="3">Uncharacterized protein</fullName>
    </submittedName>
</protein>
<keyword evidence="1" id="KW-0175">Coiled coil</keyword>
<dbReference type="OrthoDB" id="574041at2"/>
<dbReference type="EMBL" id="PVWG01000002">
    <property type="protein sequence ID" value="PSB21671.1"/>
    <property type="molecule type" value="Genomic_DNA"/>
</dbReference>
<proteinExistence type="predicted"/>
<evidence type="ECO:0000256" key="1">
    <source>
        <dbReference type="SAM" id="Coils"/>
    </source>
</evidence>
<feature type="region of interest" description="Disordered" evidence="2">
    <location>
        <begin position="1"/>
        <end position="45"/>
    </location>
</feature>
<gene>
    <name evidence="3" type="ORF">C7B65_03580</name>
</gene>
<accession>A0A2T1DMH9</accession>
<evidence type="ECO:0000313" key="3">
    <source>
        <dbReference type="EMBL" id="PSB21671.1"/>
    </source>
</evidence>